<dbReference type="AlphaFoldDB" id="A0A182MS03"/>
<reference evidence="2" key="2">
    <citation type="submission" date="2020-05" db="UniProtKB">
        <authorList>
            <consortium name="EnsemblMetazoa"/>
        </authorList>
    </citation>
    <scope>IDENTIFICATION</scope>
    <source>
        <strain evidence="2">A-37</strain>
    </source>
</reference>
<evidence type="ECO:0000313" key="2">
    <source>
        <dbReference type="EnsemblMetazoa" id="ACUA024868-PA"/>
    </source>
</evidence>
<feature type="region of interest" description="Disordered" evidence="1">
    <location>
        <begin position="1"/>
        <end position="23"/>
    </location>
</feature>
<evidence type="ECO:0000313" key="3">
    <source>
        <dbReference type="Proteomes" id="UP000075883"/>
    </source>
</evidence>
<sequence>MAPIATTNEPKMAQGGEETLTRHADANQRYYTATNPRGGNKAQLTKGHGHVRWCTVCSSVYEGDRVRVVRLVDGSDRSGPDFDALVLLRSNNFTYLINSPSLNAEWILIDRNDLTVL</sequence>
<dbReference type="EnsemblMetazoa" id="ACUA024868-RA">
    <property type="protein sequence ID" value="ACUA024868-PA"/>
    <property type="gene ID" value="ACUA024868"/>
</dbReference>
<evidence type="ECO:0000256" key="1">
    <source>
        <dbReference type="SAM" id="MobiDB-lite"/>
    </source>
</evidence>
<dbReference type="VEuPathDB" id="VectorBase:ACUA024868"/>
<reference evidence="3" key="1">
    <citation type="submission" date="2013-09" db="EMBL/GenBank/DDBJ databases">
        <title>The Genome Sequence of Anopheles culicifacies species A.</title>
        <authorList>
            <consortium name="The Broad Institute Genomics Platform"/>
            <person name="Neafsey D.E."/>
            <person name="Besansky N."/>
            <person name="Howell P."/>
            <person name="Walton C."/>
            <person name="Young S.K."/>
            <person name="Zeng Q."/>
            <person name="Gargeya S."/>
            <person name="Fitzgerald M."/>
            <person name="Haas B."/>
            <person name="Abouelleil A."/>
            <person name="Allen A.W."/>
            <person name="Alvarado L."/>
            <person name="Arachchi H.M."/>
            <person name="Berlin A.M."/>
            <person name="Chapman S.B."/>
            <person name="Gainer-Dewar J."/>
            <person name="Goldberg J."/>
            <person name="Griggs A."/>
            <person name="Gujja S."/>
            <person name="Hansen M."/>
            <person name="Howarth C."/>
            <person name="Imamovic A."/>
            <person name="Ireland A."/>
            <person name="Larimer J."/>
            <person name="McCowan C."/>
            <person name="Murphy C."/>
            <person name="Pearson M."/>
            <person name="Poon T.W."/>
            <person name="Priest M."/>
            <person name="Roberts A."/>
            <person name="Saif S."/>
            <person name="Shea T."/>
            <person name="Sisk P."/>
            <person name="Sykes S."/>
            <person name="Wortman J."/>
            <person name="Nusbaum C."/>
            <person name="Birren B."/>
        </authorList>
    </citation>
    <scope>NUCLEOTIDE SEQUENCE [LARGE SCALE GENOMIC DNA]</scope>
    <source>
        <strain evidence="3">A-37</strain>
    </source>
</reference>
<organism evidence="2 3">
    <name type="scientific">Anopheles culicifacies</name>
    <dbReference type="NCBI Taxonomy" id="139723"/>
    <lineage>
        <taxon>Eukaryota</taxon>
        <taxon>Metazoa</taxon>
        <taxon>Ecdysozoa</taxon>
        <taxon>Arthropoda</taxon>
        <taxon>Hexapoda</taxon>
        <taxon>Insecta</taxon>
        <taxon>Pterygota</taxon>
        <taxon>Neoptera</taxon>
        <taxon>Endopterygota</taxon>
        <taxon>Diptera</taxon>
        <taxon>Nematocera</taxon>
        <taxon>Culicoidea</taxon>
        <taxon>Culicidae</taxon>
        <taxon>Anophelinae</taxon>
        <taxon>Anopheles</taxon>
        <taxon>culicifacies species complex</taxon>
    </lineage>
</organism>
<proteinExistence type="predicted"/>
<accession>A0A182MS03</accession>
<dbReference type="EMBL" id="AXCM01001912">
    <property type="status" value="NOT_ANNOTATED_CDS"/>
    <property type="molecule type" value="Genomic_DNA"/>
</dbReference>
<protein>
    <submittedName>
        <fullName evidence="2">Uncharacterized protein</fullName>
    </submittedName>
</protein>
<dbReference type="Proteomes" id="UP000075883">
    <property type="component" value="Unassembled WGS sequence"/>
</dbReference>
<keyword evidence="3" id="KW-1185">Reference proteome</keyword>
<name>A0A182MS03_9DIPT</name>
<dbReference type="EMBL" id="AXCM01001911">
    <property type="status" value="NOT_ANNOTATED_CDS"/>
    <property type="molecule type" value="Genomic_DNA"/>
</dbReference>